<dbReference type="AlphaFoldDB" id="L7JV90"/>
<dbReference type="SUPFAM" id="SSF88713">
    <property type="entry name" value="Glycoside hydrolase/deacetylase"/>
    <property type="match status" value="1"/>
</dbReference>
<dbReference type="HOGENOM" id="CLU_1082481_0_0_1"/>
<keyword evidence="2 4" id="KW-0378">Hydrolase</keyword>
<name>L7JV90_TRAHO</name>
<dbReference type="OMA" id="WNHPTEV"/>
<dbReference type="Proteomes" id="UP000011185">
    <property type="component" value="Unassembled WGS sequence"/>
</dbReference>
<dbReference type="InterPro" id="IPR002509">
    <property type="entry name" value="NODB_dom"/>
</dbReference>
<evidence type="ECO:0000256" key="2">
    <source>
        <dbReference type="ARBA" id="ARBA00022801"/>
    </source>
</evidence>
<dbReference type="PROSITE" id="PS51677">
    <property type="entry name" value="NODB"/>
    <property type="match status" value="1"/>
</dbReference>
<dbReference type="GO" id="GO:0005975">
    <property type="term" value="P:carbohydrate metabolic process"/>
    <property type="evidence" value="ECO:0007669"/>
    <property type="project" value="InterPro"/>
</dbReference>
<evidence type="ECO:0000313" key="4">
    <source>
        <dbReference type="EMBL" id="ELQ75344.1"/>
    </source>
</evidence>
<dbReference type="VEuPathDB" id="MicrosporidiaDB:THOM_1730"/>
<dbReference type="InterPro" id="IPR011330">
    <property type="entry name" value="Glyco_hydro/deAcase_b/a-brl"/>
</dbReference>
<dbReference type="GO" id="GO:0016020">
    <property type="term" value="C:membrane"/>
    <property type="evidence" value="ECO:0007669"/>
    <property type="project" value="TreeGrafter"/>
</dbReference>
<dbReference type="Pfam" id="PF01522">
    <property type="entry name" value="Polysacc_deac_1"/>
    <property type="match status" value="1"/>
</dbReference>
<gene>
    <name evidence="4" type="ORF">THOM_1730</name>
</gene>
<dbReference type="PANTHER" id="PTHR10587:SF133">
    <property type="entry name" value="CHITIN DEACETYLASE 1-RELATED"/>
    <property type="match status" value="1"/>
</dbReference>
<dbReference type="GO" id="GO:0046872">
    <property type="term" value="F:metal ion binding"/>
    <property type="evidence" value="ECO:0007669"/>
    <property type="project" value="UniProtKB-KW"/>
</dbReference>
<dbReference type="GO" id="GO:0004099">
    <property type="term" value="F:chitin deacetylase activity"/>
    <property type="evidence" value="ECO:0007669"/>
    <property type="project" value="UniProtKB-EC"/>
</dbReference>
<evidence type="ECO:0000313" key="5">
    <source>
        <dbReference type="Proteomes" id="UP000011185"/>
    </source>
</evidence>
<dbReference type="EC" id="3.5.1.41" evidence="4"/>
<keyword evidence="5" id="KW-1185">Reference proteome</keyword>
<dbReference type="CDD" id="cd10917">
    <property type="entry name" value="CE4_NodB_like_6s_7s"/>
    <property type="match status" value="1"/>
</dbReference>
<evidence type="ECO:0000256" key="1">
    <source>
        <dbReference type="ARBA" id="ARBA00022723"/>
    </source>
</evidence>
<dbReference type="EMBL" id="JH993971">
    <property type="protein sequence ID" value="ELQ75344.1"/>
    <property type="molecule type" value="Genomic_DNA"/>
</dbReference>
<evidence type="ECO:0000259" key="3">
    <source>
        <dbReference type="PROSITE" id="PS51677"/>
    </source>
</evidence>
<dbReference type="GO" id="GO:0009272">
    <property type="term" value="P:fungal-type cell wall biogenesis"/>
    <property type="evidence" value="ECO:0007669"/>
    <property type="project" value="UniProtKB-ARBA"/>
</dbReference>
<dbReference type="STRING" id="72359.L7JV90"/>
<dbReference type="InParanoid" id="L7JV90"/>
<accession>L7JV90</accession>
<dbReference type="Gene3D" id="3.20.20.370">
    <property type="entry name" value="Glycoside hydrolase/deacetylase"/>
    <property type="match status" value="1"/>
</dbReference>
<protein>
    <submittedName>
        <fullName evidence="4">Chitin deacetylase</fullName>
        <ecNumber evidence="4">3.5.1.41</ecNumber>
    </submittedName>
</protein>
<reference evidence="4 5" key="1">
    <citation type="journal article" date="2012" name="PLoS Pathog.">
        <title>The genome of the obligate intracellular parasite Trachipleistophora hominis: new insights into microsporidian genome dynamics and reductive evolution.</title>
        <authorList>
            <person name="Heinz E."/>
            <person name="Williams T.A."/>
            <person name="Nakjang S."/>
            <person name="Noel C.J."/>
            <person name="Swan D.C."/>
            <person name="Goldberg A.V."/>
            <person name="Harris S.R."/>
            <person name="Weinmaier T."/>
            <person name="Markert S."/>
            <person name="Becher D."/>
            <person name="Bernhardt J."/>
            <person name="Dagan T."/>
            <person name="Hacker C."/>
            <person name="Lucocq J.M."/>
            <person name="Schweder T."/>
            <person name="Rattei T."/>
            <person name="Hall N."/>
            <person name="Hirt R.P."/>
            <person name="Embley T.M."/>
        </authorList>
    </citation>
    <scope>NUCLEOTIDE SEQUENCE [LARGE SCALE GENOMIC DNA]</scope>
</reference>
<organism evidence="4 5">
    <name type="scientific">Trachipleistophora hominis</name>
    <name type="common">Microsporidian parasite</name>
    <dbReference type="NCBI Taxonomy" id="72359"/>
    <lineage>
        <taxon>Eukaryota</taxon>
        <taxon>Fungi</taxon>
        <taxon>Fungi incertae sedis</taxon>
        <taxon>Microsporidia</taxon>
        <taxon>Pleistophoridae</taxon>
        <taxon>Trachipleistophora</taxon>
    </lineage>
</organism>
<proteinExistence type="predicted"/>
<feature type="domain" description="NodB homology" evidence="3">
    <location>
        <begin position="41"/>
        <end position="226"/>
    </location>
</feature>
<sequence length="274" mass="31052">MDLIKQSNKKYKKAQIIQPMFLFLSLLRSAAILPDKCVKAGMIALTFDEGPTGYTPAILEMLRDEDVKATFHFTIQNITRGNISEHMREAVEDGHTVGLRVNPTRNYDEMDSGEIKEDIEQQIKAIQNETETKIKFARAPVDAGETNADVYNALMEKKIIQSNYTYCLYYEVEDVDAAREYLNKVFNASNPKYDSFIFLLHEEREKDFPIMQDIITLGKKNGYKFVTMDECLNGYQPGTAVNSKASAQKLKRSSSASNTLTVPLSLLIFLLVGF</sequence>
<dbReference type="InterPro" id="IPR050248">
    <property type="entry name" value="Polysacc_deacetylase_ArnD"/>
</dbReference>
<dbReference type="PANTHER" id="PTHR10587">
    <property type="entry name" value="GLYCOSYL TRANSFERASE-RELATED"/>
    <property type="match status" value="1"/>
</dbReference>
<keyword evidence="1" id="KW-0479">Metal-binding</keyword>
<dbReference type="OrthoDB" id="407355at2759"/>